<evidence type="ECO:0000313" key="1">
    <source>
        <dbReference type="EMBL" id="XDQ76533.1"/>
    </source>
</evidence>
<gene>
    <name evidence="1" type="ORF">AB5J54_41205</name>
</gene>
<accession>A0AB39TDC9</accession>
<reference evidence="1" key="1">
    <citation type="submission" date="2024-07" db="EMBL/GenBank/DDBJ databases">
        <authorList>
            <person name="Yu S.T."/>
        </authorList>
    </citation>
    <scope>NUCLEOTIDE SEQUENCE</scope>
    <source>
        <strain evidence="1">R44</strain>
    </source>
</reference>
<name>A0AB39TDC9_9ACTN</name>
<proteinExistence type="predicted"/>
<dbReference type="EMBL" id="CP163444">
    <property type="protein sequence ID" value="XDQ76533.1"/>
    <property type="molecule type" value="Genomic_DNA"/>
</dbReference>
<protein>
    <submittedName>
        <fullName evidence="1">Uncharacterized protein</fullName>
    </submittedName>
</protein>
<sequence>MGFEGLMESWEATWPEGRETFDRVRAAHREAALAGVDLMAQSPLATGLLGLMRAVEQADDGSLCAAVRACTKASGALGMLMNKAVENPEIVRQPMNHVMWDQWARVGGIAPDGAAGEAAIALSTVQYLLIPGWSDDLHHNQAFMDNLLHNPPKARPSRYEGAEEA</sequence>
<dbReference type="RefSeq" id="WP_369149159.1">
    <property type="nucleotide sequence ID" value="NZ_CP163444.1"/>
</dbReference>
<organism evidence="1">
    <name type="scientific">Streptomyces sp. R44</name>
    <dbReference type="NCBI Taxonomy" id="3238633"/>
    <lineage>
        <taxon>Bacteria</taxon>
        <taxon>Bacillati</taxon>
        <taxon>Actinomycetota</taxon>
        <taxon>Actinomycetes</taxon>
        <taxon>Kitasatosporales</taxon>
        <taxon>Streptomycetaceae</taxon>
        <taxon>Streptomyces</taxon>
    </lineage>
</organism>
<dbReference type="AlphaFoldDB" id="A0AB39TDC9"/>